<dbReference type="OrthoDB" id="258914at2"/>
<name>A0A517QR87_9PLAN</name>
<sequence>MAKLDIKQAAVKHVEKAVFGVVILVVLLGLMSAKWSPYKKTPGEINQKVAAGEKNLRNHGWPEEEKEQYPVVSTNLRVEQALYARVDPRPLEGSVAPIVDPRGRNEPVTELVLKAPEDAIATSGRAFLSLAGPAEDVESEESEIAATTDAKEEDDNENMLDELRQRETTGGLAGPGSAGGEFEGGYEDLAVAVMDPSGSYGAPGGAAMGEFGEAGAGIGGVAAPRLNGQGYFFASVRAVFPLRDQISKIADATNLSYHQAAALFEIKDFELQRQMAQKGPNPWPEGEEGWEKVDIQVALDVLNSVSDFEADVVNSVVTNSVITMPLPARISGMWRNQATHERIKNFVLTPEQVNVEMEMNNALLLEAVKSKKSVSRSQASLGGFNQVQFDSRGIQGDLMGTENIYGGAGGYGGGSYGGAGGGAGGYGMEPGASGGRASGGRGGRRTTATNPNSPLEQLVERLAKNAEDPKEQEQLIREWIMKRASVDGELLLFRYFDFGVEPGKTYRYRVRFTLKNPNFGKRIADAGGLAHVVAGEERTTDWSNITKPVTVVDDMEFFLTRVNEPKGSTRLLPSAQMDVYFWDSKYGTMVNKAFEVRMGQAVADKVETQVIDAAGQEVKEEDYTFASDSFLVDVIEDIRIDRGFHNNERIEPSLRLNLVRGHRDHFRNESQVLIKTDEEELVEYDGTSMASAHEQSKKYIEFQKEQYDRLLKAKTAAFDAQGMGEYGDLLGGEPGAGGYGGADGMEMGMMGAPGGGRKRSSLRKRTSGRGRGGSRGSGSASGSY</sequence>
<feature type="region of interest" description="Disordered" evidence="1">
    <location>
        <begin position="432"/>
        <end position="452"/>
    </location>
</feature>
<feature type="region of interest" description="Disordered" evidence="1">
    <location>
        <begin position="131"/>
        <end position="158"/>
    </location>
</feature>
<dbReference type="KEGG" id="tpol:Mal48_34020"/>
<dbReference type="AlphaFoldDB" id="A0A517QR87"/>
<evidence type="ECO:0000313" key="3">
    <source>
        <dbReference type="Proteomes" id="UP000315724"/>
    </source>
</evidence>
<evidence type="ECO:0000313" key="2">
    <source>
        <dbReference type="EMBL" id="QDT34142.1"/>
    </source>
</evidence>
<dbReference type="Proteomes" id="UP000315724">
    <property type="component" value="Chromosome"/>
</dbReference>
<protein>
    <submittedName>
        <fullName evidence="2">Uncharacterized protein</fullName>
    </submittedName>
</protein>
<organism evidence="2 3">
    <name type="scientific">Thalassoglobus polymorphus</name>
    <dbReference type="NCBI Taxonomy" id="2527994"/>
    <lineage>
        <taxon>Bacteria</taxon>
        <taxon>Pseudomonadati</taxon>
        <taxon>Planctomycetota</taxon>
        <taxon>Planctomycetia</taxon>
        <taxon>Planctomycetales</taxon>
        <taxon>Planctomycetaceae</taxon>
        <taxon>Thalassoglobus</taxon>
    </lineage>
</organism>
<dbReference type="EMBL" id="CP036267">
    <property type="protein sequence ID" value="QDT34142.1"/>
    <property type="molecule type" value="Genomic_DNA"/>
</dbReference>
<evidence type="ECO:0000256" key="1">
    <source>
        <dbReference type="SAM" id="MobiDB-lite"/>
    </source>
</evidence>
<reference evidence="2 3" key="1">
    <citation type="submission" date="2019-02" db="EMBL/GenBank/DDBJ databases">
        <title>Deep-cultivation of Planctomycetes and their phenomic and genomic characterization uncovers novel biology.</title>
        <authorList>
            <person name="Wiegand S."/>
            <person name="Jogler M."/>
            <person name="Boedeker C."/>
            <person name="Pinto D."/>
            <person name="Vollmers J."/>
            <person name="Rivas-Marin E."/>
            <person name="Kohn T."/>
            <person name="Peeters S.H."/>
            <person name="Heuer A."/>
            <person name="Rast P."/>
            <person name="Oberbeckmann S."/>
            <person name="Bunk B."/>
            <person name="Jeske O."/>
            <person name="Meyerdierks A."/>
            <person name="Storesund J.E."/>
            <person name="Kallscheuer N."/>
            <person name="Luecker S."/>
            <person name="Lage O.M."/>
            <person name="Pohl T."/>
            <person name="Merkel B.J."/>
            <person name="Hornburger P."/>
            <person name="Mueller R.-W."/>
            <person name="Bruemmer F."/>
            <person name="Labrenz M."/>
            <person name="Spormann A.M."/>
            <person name="Op den Camp H."/>
            <person name="Overmann J."/>
            <person name="Amann R."/>
            <person name="Jetten M.S.M."/>
            <person name="Mascher T."/>
            <person name="Medema M.H."/>
            <person name="Devos D.P."/>
            <person name="Kaster A.-K."/>
            <person name="Ovreas L."/>
            <person name="Rohde M."/>
            <person name="Galperin M.Y."/>
            <person name="Jogler C."/>
        </authorList>
    </citation>
    <scope>NUCLEOTIDE SEQUENCE [LARGE SCALE GENOMIC DNA]</scope>
    <source>
        <strain evidence="2 3">Mal48</strain>
    </source>
</reference>
<dbReference type="RefSeq" id="WP_145201608.1">
    <property type="nucleotide sequence ID" value="NZ_CP036267.1"/>
</dbReference>
<feature type="compositionally biased region" description="Gly residues" evidence="1">
    <location>
        <begin position="432"/>
        <end position="441"/>
    </location>
</feature>
<proteinExistence type="predicted"/>
<feature type="region of interest" description="Disordered" evidence="1">
    <location>
        <begin position="748"/>
        <end position="784"/>
    </location>
</feature>
<accession>A0A517QR87</accession>
<keyword evidence="3" id="KW-1185">Reference proteome</keyword>
<feature type="compositionally biased region" description="Basic residues" evidence="1">
    <location>
        <begin position="756"/>
        <end position="768"/>
    </location>
</feature>
<gene>
    <name evidence="2" type="ORF">Mal48_34020</name>
</gene>